<organism evidence="2 3">
    <name type="scientific">Seminavis robusta</name>
    <dbReference type="NCBI Taxonomy" id="568900"/>
    <lineage>
        <taxon>Eukaryota</taxon>
        <taxon>Sar</taxon>
        <taxon>Stramenopiles</taxon>
        <taxon>Ochrophyta</taxon>
        <taxon>Bacillariophyta</taxon>
        <taxon>Bacillariophyceae</taxon>
        <taxon>Bacillariophycidae</taxon>
        <taxon>Naviculales</taxon>
        <taxon>Naviculaceae</taxon>
        <taxon>Seminavis</taxon>
    </lineage>
</organism>
<feature type="region of interest" description="Disordered" evidence="1">
    <location>
        <begin position="7"/>
        <end position="27"/>
    </location>
</feature>
<sequence length="603" mass="65787">MVRRLIRSMSGDDGGAGNRGEGGGLIRSGSKRFMKTLSTANVMVGVLEEGVKAGASLGMELGTGAAAGVAGAAGAVGSLTSFSSQKRNKGSSARRRLSELNIFGDGEIMTVEHTLKNIQQTKENVHVTKLELEDVINREDGKEAQVFGAVKDMLLNDGGRQWKYISFIDTIRVGFMGEDVSRLKSYEKELQTLWAGIQQEAEGKPLRFQVKLEILEDTTVATIIDLFTELQRMHIVKIEYMGGLYGYKPPEIADALYELCKPEDEFSSVEKCGVLNDMILLTVHLTACEESTDQTEAPTTTTKDATTSHKDKSKVKIWKKVLRKSVNRLKGKTTSCSGDSESDLSAMRAAAVRARPSSAYRNTRTSRSLSPPRKTSMARSDHEAKSSALDLSGHGGTSHNRRRKPRRIGTPPASPTRGEQQESGGGSPKGDERTKRSSRSVSPKTRHSHDPNLVKKAAMAAESVSSPRRKTDPLGGFDSSHHRRRMNIHIVALPLDDDSEDDEMANDNNSNGSFEEEEKMPPPPPPPGRLKRAISSPMERPSGLVSSRGGGLKRSHSMNRKRRPKGHEEKKKATPIPDYDWSTHVCSHGPEAECGECTAAKSA</sequence>
<feature type="compositionally biased region" description="Polar residues" evidence="1">
    <location>
        <begin position="360"/>
        <end position="369"/>
    </location>
</feature>
<protein>
    <submittedName>
        <fullName evidence="2">Uncharacterized protein</fullName>
    </submittedName>
</protein>
<accession>A0A9N8DRT5</accession>
<feature type="compositionally biased region" description="Gly residues" evidence="1">
    <location>
        <begin position="12"/>
        <end position="26"/>
    </location>
</feature>
<dbReference type="AlphaFoldDB" id="A0A9N8DRT5"/>
<gene>
    <name evidence="2" type="ORF">SEMRO_324_G117520.1</name>
</gene>
<comment type="caution">
    <text evidence="2">The sequence shown here is derived from an EMBL/GenBank/DDBJ whole genome shotgun (WGS) entry which is preliminary data.</text>
</comment>
<evidence type="ECO:0000313" key="2">
    <source>
        <dbReference type="EMBL" id="CAB9507887.1"/>
    </source>
</evidence>
<feature type="compositionally biased region" description="Low complexity" evidence="1">
    <location>
        <begin position="294"/>
        <end position="305"/>
    </location>
</feature>
<evidence type="ECO:0000313" key="3">
    <source>
        <dbReference type="Proteomes" id="UP001153069"/>
    </source>
</evidence>
<feature type="region of interest" description="Disordered" evidence="1">
    <location>
        <begin position="329"/>
        <end position="480"/>
    </location>
</feature>
<keyword evidence="3" id="KW-1185">Reference proteome</keyword>
<feature type="region of interest" description="Disordered" evidence="1">
    <location>
        <begin position="290"/>
        <end position="310"/>
    </location>
</feature>
<feature type="compositionally biased region" description="Acidic residues" evidence="1">
    <location>
        <begin position="495"/>
        <end position="505"/>
    </location>
</feature>
<reference evidence="2" key="1">
    <citation type="submission" date="2020-06" db="EMBL/GenBank/DDBJ databases">
        <authorList>
            <consortium name="Plant Systems Biology data submission"/>
        </authorList>
    </citation>
    <scope>NUCLEOTIDE SEQUENCE</scope>
    <source>
        <strain evidence="2">D6</strain>
    </source>
</reference>
<feature type="compositionally biased region" description="Low complexity" evidence="1">
    <location>
        <begin position="345"/>
        <end position="359"/>
    </location>
</feature>
<evidence type="ECO:0000256" key="1">
    <source>
        <dbReference type="SAM" id="MobiDB-lite"/>
    </source>
</evidence>
<dbReference type="Proteomes" id="UP001153069">
    <property type="component" value="Unassembled WGS sequence"/>
</dbReference>
<feature type="region of interest" description="Disordered" evidence="1">
    <location>
        <begin position="493"/>
        <end position="584"/>
    </location>
</feature>
<name>A0A9N8DRT5_9STRA</name>
<feature type="compositionally biased region" description="Basic residues" evidence="1">
    <location>
        <begin position="551"/>
        <end position="565"/>
    </location>
</feature>
<proteinExistence type="predicted"/>
<dbReference type="EMBL" id="CAICTM010000323">
    <property type="protein sequence ID" value="CAB9507887.1"/>
    <property type="molecule type" value="Genomic_DNA"/>
</dbReference>